<accession>A0A0F9GSK9</accession>
<dbReference type="InterPro" id="IPR002842">
    <property type="entry name" value="ATPase_V1_Esu"/>
</dbReference>
<evidence type="ECO:0000313" key="4">
    <source>
        <dbReference type="EMBL" id="KKL93631.1"/>
    </source>
</evidence>
<comment type="caution">
    <text evidence="4">The sequence shown here is derived from an EMBL/GenBank/DDBJ whole genome shotgun (WGS) entry which is preliminary data.</text>
</comment>
<name>A0A0F9GSK9_9ZZZZ</name>
<dbReference type="Gene3D" id="3.30.2320.30">
    <property type="entry name" value="ATP synthase, E subunit, C-terminal"/>
    <property type="match status" value="1"/>
</dbReference>
<evidence type="ECO:0008006" key="5">
    <source>
        <dbReference type="Google" id="ProtNLM"/>
    </source>
</evidence>
<dbReference type="AlphaFoldDB" id="A0A0F9GSK9"/>
<comment type="similarity">
    <text evidence="1">Belongs to the V-ATPase E subunit family.</text>
</comment>
<dbReference type="GO" id="GO:0033178">
    <property type="term" value="C:proton-transporting two-sector ATPase complex, catalytic domain"/>
    <property type="evidence" value="ECO:0007669"/>
    <property type="project" value="InterPro"/>
</dbReference>
<dbReference type="InterPro" id="IPR038495">
    <property type="entry name" value="ATPase_E_C"/>
</dbReference>
<evidence type="ECO:0000256" key="1">
    <source>
        <dbReference type="ARBA" id="ARBA00005901"/>
    </source>
</evidence>
<dbReference type="GO" id="GO:0046961">
    <property type="term" value="F:proton-transporting ATPase activity, rotational mechanism"/>
    <property type="evidence" value="ECO:0007669"/>
    <property type="project" value="InterPro"/>
</dbReference>
<reference evidence="4" key="1">
    <citation type="journal article" date="2015" name="Nature">
        <title>Complex archaea that bridge the gap between prokaryotes and eukaryotes.</title>
        <authorList>
            <person name="Spang A."/>
            <person name="Saw J.H."/>
            <person name="Jorgensen S.L."/>
            <person name="Zaremba-Niedzwiedzka K."/>
            <person name="Martijn J."/>
            <person name="Lind A.E."/>
            <person name="van Eijk R."/>
            <person name="Schleper C."/>
            <person name="Guy L."/>
            <person name="Ettema T.J."/>
        </authorList>
    </citation>
    <scope>NUCLEOTIDE SEQUENCE</scope>
</reference>
<sequence length="225" mass="26697">MVEKAQKEIKNLNQQTLFQKAEIKKRYMDKTLERTTRIRKRFVKNYINYLNQSLSSTLLKGKEIVLNLKNRLIRDLITTLNSLISGSIDKNYENYINYLIETIKKVKPNLEKQQEIEFVFNSKDYDYFLNNYSKLENIFKNPVEMHEDPEDFIGGFKVILGGGLIFYDYTISNLIDKNIVSIQIEISKIISNIEIKSIEDKFDDFIQIQKNKITEVLRKYDQIQI</sequence>
<organism evidence="4">
    <name type="scientific">marine sediment metagenome</name>
    <dbReference type="NCBI Taxonomy" id="412755"/>
    <lineage>
        <taxon>unclassified sequences</taxon>
        <taxon>metagenomes</taxon>
        <taxon>ecological metagenomes</taxon>
    </lineage>
</organism>
<protein>
    <recommendedName>
        <fullName evidence="5">V-ATPase subunit E</fullName>
    </recommendedName>
</protein>
<dbReference type="SUPFAM" id="SSF160527">
    <property type="entry name" value="V-type ATPase subunit E-like"/>
    <property type="match status" value="1"/>
</dbReference>
<evidence type="ECO:0000256" key="3">
    <source>
        <dbReference type="ARBA" id="ARBA00023065"/>
    </source>
</evidence>
<gene>
    <name evidence="4" type="ORF">LCGC14_1872740</name>
</gene>
<proteinExistence type="inferred from homology"/>
<evidence type="ECO:0000256" key="2">
    <source>
        <dbReference type="ARBA" id="ARBA00022448"/>
    </source>
</evidence>
<keyword evidence="3" id="KW-0406">Ion transport</keyword>
<keyword evidence="2" id="KW-0813">Transport</keyword>
<dbReference type="Pfam" id="PF01991">
    <property type="entry name" value="vATP-synt_E"/>
    <property type="match status" value="1"/>
</dbReference>
<dbReference type="EMBL" id="LAZR01019134">
    <property type="protein sequence ID" value="KKL93631.1"/>
    <property type="molecule type" value="Genomic_DNA"/>
</dbReference>